<sequence>MMPQMKGPGPIVDLVDFYHRWPTLKGSMQALANDPQLCPEEQETLNWLILLADRVGPADLRD</sequence>
<dbReference type="AlphaFoldDB" id="A0A2T6BES1"/>
<name>A0A2T6BES1_9RHOB</name>
<dbReference type="Proteomes" id="UP000243978">
    <property type="component" value="Unassembled WGS sequence"/>
</dbReference>
<keyword evidence="2" id="KW-1185">Reference proteome</keyword>
<proteinExistence type="predicted"/>
<reference evidence="1 2" key="1">
    <citation type="submission" date="2018-04" db="EMBL/GenBank/DDBJ databases">
        <title>Genomic Encyclopedia of Archaeal and Bacterial Type Strains, Phase II (KMG-II): from individual species to whole genera.</title>
        <authorList>
            <person name="Goeker M."/>
        </authorList>
    </citation>
    <scope>NUCLEOTIDE SEQUENCE [LARGE SCALE GENOMIC DNA]</scope>
    <source>
        <strain evidence="1 2">DSM 100977</strain>
    </source>
</reference>
<protein>
    <submittedName>
        <fullName evidence="1">Uncharacterized protein</fullName>
    </submittedName>
</protein>
<dbReference type="EMBL" id="QBKS01000002">
    <property type="protein sequence ID" value="PTX54563.1"/>
    <property type="molecule type" value="Genomic_DNA"/>
</dbReference>
<accession>A0A2T6BES1</accession>
<comment type="caution">
    <text evidence="1">The sequence shown here is derived from an EMBL/GenBank/DDBJ whole genome shotgun (WGS) entry which is preliminary data.</text>
</comment>
<evidence type="ECO:0000313" key="2">
    <source>
        <dbReference type="Proteomes" id="UP000243978"/>
    </source>
</evidence>
<evidence type="ECO:0000313" key="1">
    <source>
        <dbReference type="EMBL" id="PTX54563.1"/>
    </source>
</evidence>
<gene>
    <name evidence="1" type="ORF">C8N43_3380</name>
</gene>
<organism evidence="1 2">
    <name type="scientific">Litoreibacter ponti</name>
    <dbReference type="NCBI Taxonomy" id="1510457"/>
    <lineage>
        <taxon>Bacteria</taxon>
        <taxon>Pseudomonadati</taxon>
        <taxon>Pseudomonadota</taxon>
        <taxon>Alphaproteobacteria</taxon>
        <taxon>Rhodobacterales</taxon>
        <taxon>Roseobacteraceae</taxon>
        <taxon>Litoreibacter</taxon>
    </lineage>
</organism>